<name>A0A224Y2W5_9HEMI</name>
<evidence type="ECO:0000256" key="1">
    <source>
        <dbReference type="SAM" id="MobiDB-lite"/>
    </source>
</evidence>
<feature type="region of interest" description="Disordered" evidence="1">
    <location>
        <begin position="21"/>
        <end position="53"/>
    </location>
</feature>
<dbReference type="EMBL" id="GFTR01001034">
    <property type="protein sequence ID" value="JAW15392.1"/>
    <property type="molecule type" value="Transcribed_RNA"/>
</dbReference>
<evidence type="ECO:0000313" key="2">
    <source>
        <dbReference type="EMBL" id="JAW15392.1"/>
    </source>
</evidence>
<protein>
    <submittedName>
        <fullName evidence="2">Putative secreted protein</fullName>
    </submittedName>
</protein>
<reference evidence="2" key="1">
    <citation type="journal article" date="2018" name="PLoS Negl. Trop. Dis.">
        <title>An insight into the salivary gland and fat body transcriptome of Panstrongylus lignarius (Hemiptera: Heteroptera), the main vector of Chagas disease in Peru.</title>
        <authorList>
            <person name="Nevoa J.C."/>
            <person name="Mendes M.T."/>
            <person name="da Silva M.V."/>
            <person name="Soares S.C."/>
            <person name="Oliveira C.J.F."/>
            <person name="Ribeiro J.M.C."/>
        </authorList>
    </citation>
    <scope>NUCLEOTIDE SEQUENCE</scope>
</reference>
<accession>A0A224Y2W5</accession>
<sequence length="84" mass="8802">MFLLLQTKFPCCCALLSGLASSTGRAPSGSILSGTRTPSLGTPGKGSAPQNRVVAPICTGTHSKTLLCRESSARKSLDSRPRRR</sequence>
<feature type="compositionally biased region" description="Polar residues" evidence="1">
    <location>
        <begin position="21"/>
        <end position="40"/>
    </location>
</feature>
<dbReference type="AlphaFoldDB" id="A0A224Y2W5"/>
<organism evidence="2">
    <name type="scientific">Panstrongylus lignarius</name>
    <dbReference type="NCBI Taxonomy" id="156445"/>
    <lineage>
        <taxon>Eukaryota</taxon>
        <taxon>Metazoa</taxon>
        <taxon>Ecdysozoa</taxon>
        <taxon>Arthropoda</taxon>
        <taxon>Hexapoda</taxon>
        <taxon>Insecta</taxon>
        <taxon>Pterygota</taxon>
        <taxon>Neoptera</taxon>
        <taxon>Paraneoptera</taxon>
        <taxon>Hemiptera</taxon>
        <taxon>Heteroptera</taxon>
        <taxon>Panheteroptera</taxon>
        <taxon>Cimicomorpha</taxon>
        <taxon>Reduviidae</taxon>
        <taxon>Triatominae</taxon>
        <taxon>Panstrongylus</taxon>
    </lineage>
</organism>
<proteinExistence type="predicted"/>